<feature type="region of interest" description="Disordered" evidence="1">
    <location>
        <begin position="423"/>
        <end position="455"/>
    </location>
</feature>
<dbReference type="Gene3D" id="2.30.42.10">
    <property type="match status" value="1"/>
</dbReference>
<feature type="domain" description="PDZ" evidence="2">
    <location>
        <begin position="85"/>
        <end position="149"/>
    </location>
</feature>
<dbReference type="GO" id="GO:0006508">
    <property type="term" value="P:proteolysis"/>
    <property type="evidence" value="ECO:0007669"/>
    <property type="project" value="InterPro"/>
</dbReference>
<dbReference type="InterPro" id="IPR001478">
    <property type="entry name" value="PDZ"/>
</dbReference>
<dbReference type="GO" id="GO:0008236">
    <property type="term" value="F:serine-type peptidase activity"/>
    <property type="evidence" value="ECO:0007669"/>
    <property type="project" value="InterPro"/>
</dbReference>
<dbReference type="Pfam" id="PF17820">
    <property type="entry name" value="PDZ_6"/>
    <property type="match status" value="1"/>
</dbReference>
<dbReference type="GO" id="GO:0030288">
    <property type="term" value="C:outer membrane-bounded periplasmic space"/>
    <property type="evidence" value="ECO:0007669"/>
    <property type="project" value="TreeGrafter"/>
</dbReference>
<evidence type="ECO:0000313" key="4">
    <source>
        <dbReference type="Proteomes" id="UP000481037"/>
    </source>
</evidence>
<dbReference type="InterPro" id="IPR041489">
    <property type="entry name" value="PDZ_6"/>
</dbReference>
<keyword evidence="4" id="KW-1185">Reference proteome</keyword>
<dbReference type="PROSITE" id="PS50106">
    <property type="entry name" value="PDZ"/>
    <property type="match status" value="1"/>
</dbReference>
<name>A0A6L5QAI5_9BURK</name>
<dbReference type="InterPro" id="IPR036034">
    <property type="entry name" value="PDZ_sf"/>
</dbReference>
<dbReference type="SUPFAM" id="SSF50156">
    <property type="entry name" value="PDZ domain-like"/>
    <property type="match status" value="1"/>
</dbReference>
<comment type="caution">
    <text evidence="3">The sequence shown here is derived from an EMBL/GenBank/DDBJ whole genome shotgun (WGS) entry which is preliminary data.</text>
</comment>
<dbReference type="SUPFAM" id="SSF52096">
    <property type="entry name" value="ClpP/crotonase"/>
    <property type="match status" value="1"/>
</dbReference>
<dbReference type="Pfam" id="PF18294">
    <property type="entry name" value="Pept_S41_N"/>
    <property type="match status" value="1"/>
</dbReference>
<proteinExistence type="predicted"/>
<accession>A0A6L5QAI5</accession>
<dbReference type="AlphaFoldDB" id="A0A6L5QAI5"/>
<dbReference type="InterPro" id="IPR041613">
    <property type="entry name" value="Pept_S41_N"/>
</dbReference>
<dbReference type="GO" id="GO:0007165">
    <property type="term" value="P:signal transduction"/>
    <property type="evidence" value="ECO:0007669"/>
    <property type="project" value="TreeGrafter"/>
</dbReference>
<dbReference type="PANTHER" id="PTHR32060:SF30">
    <property type="entry name" value="CARBOXY-TERMINAL PROCESSING PROTEASE CTPA"/>
    <property type="match status" value="1"/>
</dbReference>
<dbReference type="SMART" id="SM00228">
    <property type="entry name" value="PDZ"/>
    <property type="match status" value="1"/>
</dbReference>
<dbReference type="Gene3D" id="3.90.226.10">
    <property type="entry name" value="2-enoyl-CoA Hydratase, Chain A, domain 1"/>
    <property type="match status" value="1"/>
</dbReference>
<evidence type="ECO:0000259" key="2">
    <source>
        <dbReference type="PROSITE" id="PS50106"/>
    </source>
</evidence>
<organism evidence="3 4">
    <name type="scientific">Duganella alba</name>
    <dbReference type="NCBI Taxonomy" id="2666081"/>
    <lineage>
        <taxon>Bacteria</taxon>
        <taxon>Pseudomonadati</taxon>
        <taxon>Pseudomonadota</taxon>
        <taxon>Betaproteobacteria</taxon>
        <taxon>Burkholderiales</taxon>
        <taxon>Oxalobacteraceae</taxon>
        <taxon>Telluria group</taxon>
        <taxon>Duganella</taxon>
    </lineage>
</organism>
<dbReference type="CDD" id="cd07561">
    <property type="entry name" value="Peptidase_S41_CPP_like"/>
    <property type="match status" value="1"/>
</dbReference>
<sequence length="455" mass="48616">MSPDWEALSNHCEHPTGTQVQGTLNDELRWINSYFDLVYLWYAELPKLNMADYKTPVDYFAMFKTSAITSSGRPKDQFHFTYPTEVWEAISNSGVELGYGLTWSHTASGVLPRVWMVAMVEPGSPADLAGLRRGDTLLSVNGVDMQDRTAQGVAAINAGLAPAKAGDSHQFVLTRGGVPLPVTLTAANLAMTPVQNYQLLASNSGVVGYLQFHDHNAVAESQLAAAFSRFKSAGVSDLVLDMRYNGGGYVVLAAELAYMIAGPDATKGKVFEQLHRNDKRPLPNPQLFAATAAGLSQELMKYGTALPSLGLKHVTILTTPGTCSASESVINGLRGVDIDVTLIGGETCGKPYAFKPVPNCGTTYFAIEMEGTNNKGFGDYANGFAPTCKVDDDLTHEMGDPAESMLATALSYRAHGVCPATPMGNRSLHGAPAGSPLQVERPPGKQIAIRSPQAL</sequence>
<dbReference type="Pfam" id="PF03572">
    <property type="entry name" value="Peptidase_S41"/>
    <property type="match status" value="1"/>
</dbReference>
<dbReference type="PANTHER" id="PTHR32060">
    <property type="entry name" value="TAIL-SPECIFIC PROTEASE"/>
    <property type="match status" value="1"/>
</dbReference>
<gene>
    <name evidence="3" type="ORF">GJ697_02540</name>
</gene>
<dbReference type="Gene3D" id="3.30.750.170">
    <property type="match status" value="1"/>
</dbReference>
<reference evidence="3 4" key="1">
    <citation type="submission" date="2019-11" db="EMBL/GenBank/DDBJ databases">
        <title>Novel species isolated from a subtropical stream in China.</title>
        <authorList>
            <person name="Lu H."/>
        </authorList>
    </citation>
    <scope>NUCLEOTIDE SEQUENCE [LARGE SCALE GENOMIC DNA]</scope>
    <source>
        <strain evidence="3 4">FT25W</strain>
    </source>
</reference>
<dbReference type="InterPro" id="IPR029045">
    <property type="entry name" value="ClpP/crotonase-like_dom_sf"/>
</dbReference>
<evidence type="ECO:0000256" key="1">
    <source>
        <dbReference type="SAM" id="MobiDB-lite"/>
    </source>
</evidence>
<dbReference type="GO" id="GO:0004175">
    <property type="term" value="F:endopeptidase activity"/>
    <property type="evidence" value="ECO:0007669"/>
    <property type="project" value="TreeGrafter"/>
</dbReference>
<dbReference type="EMBL" id="WKJM01000002">
    <property type="protein sequence ID" value="MRX06706.1"/>
    <property type="molecule type" value="Genomic_DNA"/>
</dbReference>
<dbReference type="Proteomes" id="UP000481037">
    <property type="component" value="Unassembled WGS sequence"/>
</dbReference>
<evidence type="ECO:0000313" key="3">
    <source>
        <dbReference type="EMBL" id="MRX06706.1"/>
    </source>
</evidence>
<dbReference type="InterPro" id="IPR005151">
    <property type="entry name" value="Tail-specific_protease"/>
</dbReference>
<protein>
    <submittedName>
        <fullName evidence="3">PDZ domain-containing protein</fullName>
    </submittedName>
</protein>